<dbReference type="InterPro" id="IPR000653">
    <property type="entry name" value="DegT/StrS_aminotransferase"/>
</dbReference>
<evidence type="ECO:0000313" key="7">
    <source>
        <dbReference type="Proteomes" id="UP000244081"/>
    </source>
</evidence>
<keyword evidence="7" id="KW-1185">Reference proteome</keyword>
<keyword evidence="1 4" id="KW-0663">Pyridoxal phosphate</keyword>
<dbReference type="CDD" id="cd00616">
    <property type="entry name" value="AHBA_syn"/>
    <property type="match status" value="1"/>
</dbReference>
<dbReference type="PIRSF" id="PIRSF000390">
    <property type="entry name" value="PLP_StrS"/>
    <property type="match status" value="1"/>
</dbReference>
<name>A0A2T5UWA4_9HYPH</name>
<comment type="caution">
    <text evidence="6">The sequence shown here is derived from an EMBL/GenBank/DDBJ whole genome shotgun (WGS) entry which is preliminary data.</text>
</comment>
<evidence type="ECO:0000256" key="2">
    <source>
        <dbReference type="ARBA" id="ARBA00037999"/>
    </source>
</evidence>
<dbReference type="Proteomes" id="UP000244081">
    <property type="component" value="Unassembled WGS sequence"/>
</dbReference>
<dbReference type="GO" id="GO:0030170">
    <property type="term" value="F:pyridoxal phosphate binding"/>
    <property type="evidence" value="ECO:0007669"/>
    <property type="project" value="TreeGrafter"/>
</dbReference>
<dbReference type="RefSeq" id="WP_107991772.1">
    <property type="nucleotide sequence ID" value="NZ_QAYG01000012.1"/>
</dbReference>
<dbReference type="SUPFAM" id="SSF53383">
    <property type="entry name" value="PLP-dependent transferases"/>
    <property type="match status" value="1"/>
</dbReference>
<dbReference type="PANTHER" id="PTHR30244:SF9">
    <property type="entry name" value="PROTEIN RV3402C"/>
    <property type="match status" value="1"/>
</dbReference>
<evidence type="ECO:0000256" key="3">
    <source>
        <dbReference type="PIRSR" id="PIRSR000390-1"/>
    </source>
</evidence>
<dbReference type="InterPro" id="IPR015424">
    <property type="entry name" value="PyrdxlP-dep_Trfase"/>
</dbReference>
<dbReference type="Gene3D" id="3.40.640.10">
    <property type="entry name" value="Type I PLP-dependent aspartate aminotransferase-like (Major domain)"/>
    <property type="match status" value="1"/>
</dbReference>
<dbReference type="InterPro" id="IPR015421">
    <property type="entry name" value="PyrdxlP-dep_Trfase_major"/>
</dbReference>
<dbReference type="Pfam" id="PF01041">
    <property type="entry name" value="DegT_DnrJ_EryC1"/>
    <property type="match status" value="1"/>
</dbReference>
<evidence type="ECO:0000256" key="1">
    <source>
        <dbReference type="ARBA" id="ARBA00022898"/>
    </source>
</evidence>
<organism evidence="6 7">
    <name type="scientific">Breoghania corrubedonensis</name>
    <dbReference type="NCBI Taxonomy" id="665038"/>
    <lineage>
        <taxon>Bacteria</taxon>
        <taxon>Pseudomonadati</taxon>
        <taxon>Pseudomonadota</taxon>
        <taxon>Alphaproteobacteria</taxon>
        <taxon>Hyphomicrobiales</taxon>
        <taxon>Stappiaceae</taxon>
        <taxon>Breoghania</taxon>
    </lineage>
</organism>
<dbReference type="GO" id="GO:0000271">
    <property type="term" value="P:polysaccharide biosynthetic process"/>
    <property type="evidence" value="ECO:0007669"/>
    <property type="project" value="TreeGrafter"/>
</dbReference>
<dbReference type="OrthoDB" id="9768668at2"/>
<feature type="modified residue" description="N6-(pyridoxal phosphate)lysine" evidence="4">
    <location>
        <position position="205"/>
    </location>
</feature>
<reference evidence="6 7" key="1">
    <citation type="submission" date="2018-04" db="EMBL/GenBank/DDBJ databases">
        <title>Genomic Encyclopedia of Archaeal and Bacterial Type Strains, Phase II (KMG-II): from individual species to whole genera.</title>
        <authorList>
            <person name="Goeker M."/>
        </authorList>
    </citation>
    <scope>NUCLEOTIDE SEQUENCE [LARGE SCALE GENOMIC DNA]</scope>
    <source>
        <strain evidence="6 7">DSM 23382</strain>
    </source>
</reference>
<dbReference type="GO" id="GO:0008483">
    <property type="term" value="F:transaminase activity"/>
    <property type="evidence" value="ECO:0007669"/>
    <property type="project" value="TreeGrafter"/>
</dbReference>
<dbReference type="InterPro" id="IPR015422">
    <property type="entry name" value="PyrdxlP-dep_Trfase_small"/>
</dbReference>
<feature type="active site" description="Proton acceptor" evidence="3">
    <location>
        <position position="205"/>
    </location>
</feature>
<accession>A0A2T5UWA4</accession>
<dbReference type="EMBL" id="QAYG01000012">
    <property type="protein sequence ID" value="PTW55741.1"/>
    <property type="molecule type" value="Genomic_DNA"/>
</dbReference>
<dbReference type="PANTHER" id="PTHR30244">
    <property type="entry name" value="TRANSAMINASE"/>
    <property type="match status" value="1"/>
</dbReference>
<dbReference type="Gene3D" id="3.90.1150.10">
    <property type="entry name" value="Aspartate Aminotransferase, domain 1"/>
    <property type="match status" value="1"/>
</dbReference>
<sequence>MPRYDSKRHIGDLALFGGKPLAARPLHVNRPNVGDLDTFQAHVAEMWQSRWFSNDGAHLQELEMRLSRHLQVRNCVLMCNGTIAMAALLKAMGLTGEVITPSFTFISTAHTLRWANIRPVFCDIDPASMTIDTDHCERLITERTSAVIATHIWGQACDIQRLSAICRAHGIALLFDAAHAFGCTGGGKPLGGFGDAEIFSFHATKAFHTCEGGAVTTNDDKLADTLRKIRNFGFDDHGTVALLGTNAKMSEIHAAMGLTNLDAFADTVARNRLCHETYAEELRGIGGLTFRTPASAEASNFHYAVAELDAEAFGLARDDVLAILNAENILARRYFHPGSHRCEPHVSLDPDAGRALPNTEAASRRIIVFPAGAAMPVDCIGPIADLIRFLADNAGAVQAELGKAPHPRRTALG</sequence>
<protein>
    <submittedName>
        <fullName evidence="6">dTDP-4-amino-4,6-dideoxygalactose transaminase</fullName>
    </submittedName>
</protein>
<gene>
    <name evidence="6" type="ORF">C8N35_11266</name>
</gene>
<proteinExistence type="inferred from homology"/>
<evidence type="ECO:0000256" key="5">
    <source>
        <dbReference type="RuleBase" id="RU004508"/>
    </source>
</evidence>
<comment type="similarity">
    <text evidence="2 5">Belongs to the DegT/DnrJ/EryC1 family.</text>
</comment>
<evidence type="ECO:0000256" key="4">
    <source>
        <dbReference type="PIRSR" id="PIRSR000390-2"/>
    </source>
</evidence>
<dbReference type="AlphaFoldDB" id="A0A2T5UWA4"/>
<evidence type="ECO:0000313" key="6">
    <source>
        <dbReference type="EMBL" id="PTW55741.1"/>
    </source>
</evidence>